<dbReference type="Gene3D" id="1.20.1250.20">
    <property type="entry name" value="MFS general substrate transporter like domains"/>
    <property type="match status" value="2"/>
</dbReference>
<name>A0A919G1Y4_9ACTN</name>
<dbReference type="AlphaFoldDB" id="A0A919G1Y4"/>
<keyword evidence="5 7" id="KW-0472">Membrane</keyword>
<dbReference type="InterPro" id="IPR050495">
    <property type="entry name" value="ATG22/LtaA_families"/>
</dbReference>
<evidence type="ECO:0000313" key="8">
    <source>
        <dbReference type="EMBL" id="GHH75991.1"/>
    </source>
</evidence>
<dbReference type="RefSeq" id="WP_229924502.1">
    <property type="nucleotide sequence ID" value="NZ_BNCD01000004.1"/>
</dbReference>
<keyword evidence="4 7" id="KW-1133">Transmembrane helix</keyword>
<dbReference type="Pfam" id="PF11700">
    <property type="entry name" value="ATG22"/>
    <property type="match status" value="1"/>
</dbReference>
<comment type="subcellular location">
    <subcellularLocation>
        <location evidence="1">Endomembrane system</location>
        <topology evidence="1">Multi-pass membrane protein</topology>
    </subcellularLocation>
</comment>
<proteinExistence type="predicted"/>
<protein>
    <submittedName>
        <fullName evidence="8">MFS transporter</fullName>
    </submittedName>
</protein>
<dbReference type="EMBL" id="BNCD01000004">
    <property type="protein sequence ID" value="GHH75991.1"/>
    <property type="molecule type" value="Genomic_DNA"/>
</dbReference>
<evidence type="ECO:0000256" key="6">
    <source>
        <dbReference type="SAM" id="MobiDB-lite"/>
    </source>
</evidence>
<feature type="transmembrane region" description="Helical" evidence="7">
    <location>
        <begin position="283"/>
        <end position="303"/>
    </location>
</feature>
<dbReference type="PANTHER" id="PTHR23519">
    <property type="entry name" value="AUTOPHAGY-RELATED PROTEIN 22"/>
    <property type="match status" value="1"/>
</dbReference>
<dbReference type="InterPro" id="IPR036259">
    <property type="entry name" value="MFS_trans_sf"/>
</dbReference>
<feature type="transmembrane region" description="Helical" evidence="7">
    <location>
        <begin position="433"/>
        <end position="457"/>
    </location>
</feature>
<dbReference type="SUPFAM" id="SSF103473">
    <property type="entry name" value="MFS general substrate transporter"/>
    <property type="match status" value="1"/>
</dbReference>
<evidence type="ECO:0000256" key="5">
    <source>
        <dbReference type="ARBA" id="ARBA00023136"/>
    </source>
</evidence>
<feature type="compositionally biased region" description="Basic and acidic residues" evidence="6">
    <location>
        <begin position="36"/>
        <end position="51"/>
    </location>
</feature>
<evidence type="ECO:0000256" key="7">
    <source>
        <dbReference type="SAM" id="Phobius"/>
    </source>
</evidence>
<feature type="transmembrane region" description="Helical" evidence="7">
    <location>
        <begin position="252"/>
        <end position="271"/>
    </location>
</feature>
<dbReference type="PANTHER" id="PTHR23519:SF1">
    <property type="entry name" value="AUTOPHAGY-RELATED PROTEIN 22"/>
    <property type="match status" value="1"/>
</dbReference>
<feature type="transmembrane region" description="Helical" evidence="7">
    <location>
        <begin position="378"/>
        <end position="397"/>
    </location>
</feature>
<evidence type="ECO:0000256" key="1">
    <source>
        <dbReference type="ARBA" id="ARBA00004127"/>
    </source>
</evidence>
<feature type="transmembrane region" description="Helical" evidence="7">
    <location>
        <begin position="478"/>
        <end position="494"/>
    </location>
</feature>
<comment type="caution">
    <text evidence="8">The sequence shown here is derived from an EMBL/GenBank/DDBJ whole genome shotgun (WGS) entry which is preliminary data.</text>
</comment>
<evidence type="ECO:0000313" key="9">
    <source>
        <dbReference type="Proteomes" id="UP000603708"/>
    </source>
</evidence>
<feature type="transmembrane region" description="Helical" evidence="7">
    <location>
        <begin position="155"/>
        <end position="175"/>
    </location>
</feature>
<feature type="transmembrane region" description="Helical" evidence="7">
    <location>
        <begin position="108"/>
        <end position="129"/>
    </location>
</feature>
<gene>
    <name evidence="8" type="ORF">GCM10018793_20860</name>
</gene>
<organism evidence="8 9">
    <name type="scientific">Streptomyces sulfonofaciens</name>
    <dbReference type="NCBI Taxonomy" id="68272"/>
    <lineage>
        <taxon>Bacteria</taxon>
        <taxon>Bacillati</taxon>
        <taxon>Actinomycetota</taxon>
        <taxon>Actinomycetes</taxon>
        <taxon>Kitasatosporales</taxon>
        <taxon>Streptomycetaceae</taxon>
        <taxon>Streptomyces</taxon>
    </lineage>
</organism>
<dbReference type="GO" id="GO:0012505">
    <property type="term" value="C:endomembrane system"/>
    <property type="evidence" value="ECO:0007669"/>
    <property type="project" value="UniProtKB-SubCell"/>
</dbReference>
<keyword evidence="2" id="KW-0813">Transport</keyword>
<feature type="compositionally biased region" description="Low complexity" evidence="6">
    <location>
        <begin position="86"/>
        <end position="97"/>
    </location>
</feature>
<accession>A0A919G1Y4</accession>
<feature type="transmembrane region" description="Helical" evidence="7">
    <location>
        <begin position="500"/>
        <end position="517"/>
    </location>
</feature>
<evidence type="ECO:0000256" key="4">
    <source>
        <dbReference type="ARBA" id="ARBA00022989"/>
    </source>
</evidence>
<feature type="transmembrane region" description="Helical" evidence="7">
    <location>
        <begin position="409"/>
        <end position="427"/>
    </location>
</feature>
<reference evidence="8" key="1">
    <citation type="journal article" date="2014" name="Int. J. Syst. Evol. Microbiol.">
        <title>Complete genome sequence of Corynebacterium casei LMG S-19264T (=DSM 44701T), isolated from a smear-ripened cheese.</title>
        <authorList>
            <consortium name="US DOE Joint Genome Institute (JGI-PGF)"/>
            <person name="Walter F."/>
            <person name="Albersmeier A."/>
            <person name="Kalinowski J."/>
            <person name="Ruckert C."/>
        </authorList>
    </citation>
    <scope>NUCLEOTIDE SEQUENCE</scope>
    <source>
        <strain evidence="8">JCM 5069</strain>
    </source>
</reference>
<feature type="transmembrane region" description="Helical" evidence="7">
    <location>
        <begin position="187"/>
        <end position="205"/>
    </location>
</feature>
<sequence>MRGDTVGAAADGAGEAGADGSRAGAAARTGPAAGDRLPHQEDPAPRREAAPRSDGGAQAHATPRPGSTVQPGGPAREHDAAPPVGAPTAHAPSADAAARRSQQRGWYFYDWACSVYSTSVLTVFLGPYLTDVAKTAADAHGYVHPLGLTVRAGSFFAYCVSASVILAILVMPLAGAAADRTGRKKPLLGAAAYLGAAATAGMFFLDGDRYLLGGLLLIVANASVAVSMALYNSYLPQIALPEERDAVSSRGWAFGYASGSLVLLVDLGLFTAHDGFGVSQGTAVRICLATAGLWWGAFTLVPLSRLRDVPRGPARAAREAGGAVQGWRQLAATLGDMRRRPLTFAFLLAYLVYSDGIQTVISQASLYGAEELRLSQSTLITAVLLVQVLAVGGALGTGRLARAYGARRTILGSLVAWTATLAAGYFLPAGAPGWFYVLAVAIGLVLGGTQALSRSLFSHLVPRGKEAEYFAAYEMSDRGLAWVGPLIFGLTYQLSGSYRAAILSLVAFFVIGFALLTRVPVRRAIEAAGNPVPERI</sequence>
<feature type="transmembrane region" description="Helical" evidence="7">
    <location>
        <begin position="344"/>
        <end position="366"/>
    </location>
</feature>
<evidence type="ECO:0000256" key="2">
    <source>
        <dbReference type="ARBA" id="ARBA00022448"/>
    </source>
</evidence>
<dbReference type="InterPro" id="IPR024671">
    <property type="entry name" value="Atg22-like"/>
</dbReference>
<reference evidence="8" key="2">
    <citation type="submission" date="2020-09" db="EMBL/GenBank/DDBJ databases">
        <authorList>
            <person name="Sun Q."/>
            <person name="Ohkuma M."/>
        </authorList>
    </citation>
    <scope>NUCLEOTIDE SEQUENCE</scope>
    <source>
        <strain evidence="8">JCM 5069</strain>
    </source>
</reference>
<keyword evidence="3 7" id="KW-0812">Transmembrane</keyword>
<dbReference type="Proteomes" id="UP000603708">
    <property type="component" value="Unassembled WGS sequence"/>
</dbReference>
<feature type="region of interest" description="Disordered" evidence="6">
    <location>
        <begin position="1"/>
        <end position="97"/>
    </location>
</feature>
<feature type="transmembrane region" description="Helical" evidence="7">
    <location>
        <begin position="211"/>
        <end position="231"/>
    </location>
</feature>
<evidence type="ECO:0000256" key="3">
    <source>
        <dbReference type="ARBA" id="ARBA00022692"/>
    </source>
</evidence>
<feature type="compositionally biased region" description="Low complexity" evidence="6">
    <location>
        <begin position="1"/>
        <end position="35"/>
    </location>
</feature>
<keyword evidence="9" id="KW-1185">Reference proteome</keyword>